<dbReference type="InterPro" id="IPR016164">
    <property type="entry name" value="FAD-linked_Oxase-like_C"/>
</dbReference>
<dbReference type="Gene3D" id="3.30.465.10">
    <property type="match status" value="1"/>
</dbReference>
<evidence type="ECO:0000313" key="6">
    <source>
        <dbReference type="Proteomes" id="UP001500467"/>
    </source>
</evidence>
<sequence>MTATILTPTDLRSACEAFTESRGTIRIQGAGTAATWAGTAGTADVVVDTTGLAGIRSYNPADMTVSVGAGTPLAQLQDEVSRNGQRVAFDAARVRRGATVAGLIATADSGPLALGYGSMRDLVIGATVVLADGTPARTGGHVIKNVAGYDLAKLMHGSYGAYGLMTEVVLRLHPAPEVQRTVALDCTLSEASGHTRSLLAEAHEPVSVEWADGTLLIRIEGTADGTAARTRALAELTGGRALSDDEAAESWQRHVRLVDDATVRIGCRPSRLPGVLGRFHTQAVAGLATGVATLSVPAAQVGDVHEVVTEAGGTSVTRGATEGQVPAWGQQPSALRVLQAVKHELDPAFRLDSGRFGTWLEPAAVASAGTGTRDTSTGAAPSVAASRAEPRERGTSGGEKVRGAAEPNGPTLGTASRTRKPTSPGGTGSAGTEQEDS</sequence>
<dbReference type="InterPro" id="IPR036318">
    <property type="entry name" value="FAD-bd_PCMH-like_sf"/>
</dbReference>
<feature type="compositionally biased region" description="Polar residues" evidence="3">
    <location>
        <begin position="369"/>
        <end position="379"/>
    </location>
</feature>
<keyword evidence="1" id="KW-0285">Flavoprotein</keyword>
<dbReference type="PANTHER" id="PTHR11748">
    <property type="entry name" value="D-LACTATE DEHYDROGENASE"/>
    <property type="match status" value="1"/>
</dbReference>
<dbReference type="PROSITE" id="PS51387">
    <property type="entry name" value="FAD_PCMH"/>
    <property type="match status" value="1"/>
</dbReference>
<feature type="compositionally biased region" description="Basic and acidic residues" evidence="3">
    <location>
        <begin position="388"/>
        <end position="403"/>
    </location>
</feature>
<gene>
    <name evidence="5" type="ORF">GCM10009675_26060</name>
</gene>
<reference evidence="5 6" key="1">
    <citation type="journal article" date="2019" name="Int. J. Syst. Evol. Microbiol.">
        <title>The Global Catalogue of Microorganisms (GCM) 10K type strain sequencing project: providing services to taxonomists for standard genome sequencing and annotation.</title>
        <authorList>
            <consortium name="The Broad Institute Genomics Platform"/>
            <consortium name="The Broad Institute Genome Sequencing Center for Infectious Disease"/>
            <person name="Wu L."/>
            <person name="Ma J."/>
        </authorList>
    </citation>
    <scope>NUCLEOTIDE SEQUENCE [LARGE SCALE GENOMIC DNA]</scope>
    <source>
        <strain evidence="5 6">JCM 13022</strain>
    </source>
</reference>
<dbReference type="SUPFAM" id="SSF55103">
    <property type="entry name" value="FAD-linked oxidases, C-terminal domain"/>
    <property type="match status" value="1"/>
</dbReference>
<dbReference type="Proteomes" id="UP001500467">
    <property type="component" value="Unassembled WGS sequence"/>
</dbReference>
<dbReference type="Pfam" id="PF01565">
    <property type="entry name" value="FAD_binding_4"/>
    <property type="match status" value="1"/>
</dbReference>
<organism evidence="5 6">
    <name type="scientific">Prauserella alba</name>
    <dbReference type="NCBI Taxonomy" id="176898"/>
    <lineage>
        <taxon>Bacteria</taxon>
        <taxon>Bacillati</taxon>
        <taxon>Actinomycetota</taxon>
        <taxon>Actinomycetes</taxon>
        <taxon>Pseudonocardiales</taxon>
        <taxon>Pseudonocardiaceae</taxon>
        <taxon>Prauserella</taxon>
    </lineage>
</organism>
<dbReference type="InterPro" id="IPR006094">
    <property type="entry name" value="Oxid_FAD_bind_N"/>
</dbReference>
<accession>A0ABN1VD21</accession>
<dbReference type="EMBL" id="BAAALM010000008">
    <property type="protein sequence ID" value="GAA1205885.1"/>
    <property type="molecule type" value="Genomic_DNA"/>
</dbReference>
<evidence type="ECO:0000259" key="4">
    <source>
        <dbReference type="PROSITE" id="PS51387"/>
    </source>
</evidence>
<keyword evidence="6" id="KW-1185">Reference proteome</keyword>
<evidence type="ECO:0000256" key="3">
    <source>
        <dbReference type="SAM" id="MobiDB-lite"/>
    </source>
</evidence>
<protein>
    <recommendedName>
        <fullName evidence="4">FAD-binding PCMH-type domain-containing protein</fullName>
    </recommendedName>
</protein>
<dbReference type="SUPFAM" id="SSF56176">
    <property type="entry name" value="FAD-binding/transporter-associated domain-like"/>
    <property type="match status" value="1"/>
</dbReference>
<evidence type="ECO:0000256" key="1">
    <source>
        <dbReference type="ARBA" id="ARBA00022630"/>
    </source>
</evidence>
<comment type="caution">
    <text evidence="5">The sequence shown here is derived from an EMBL/GenBank/DDBJ whole genome shotgun (WGS) entry which is preliminary data.</text>
</comment>
<feature type="region of interest" description="Disordered" evidence="3">
    <location>
        <begin position="366"/>
        <end position="437"/>
    </location>
</feature>
<dbReference type="RefSeq" id="WP_308292139.1">
    <property type="nucleotide sequence ID" value="NZ_BAAALM010000008.1"/>
</dbReference>
<feature type="domain" description="FAD-binding PCMH-type" evidence="4">
    <location>
        <begin position="1"/>
        <end position="175"/>
    </location>
</feature>
<dbReference type="InterPro" id="IPR016169">
    <property type="entry name" value="FAD-bd_PCMH_sub2"/>
</dbReference>
<evidence type="ECO:0000256" key="2">
    <source>
        <dbReference type="ARBA" id="ARBA00022827"/>
    </source>
</evidence>
<dbReference type="InterPro" id="IPR016166">
    <property type="entry name" value="FAD-bd_PCMH"/>
</dbReference>
<dbReference type="PANTHER" id="PTHR11748:SF103">
    <property type="entry name" value="GLYCOLATE OXIDASE SUBUNIT GLCE"/>
    <property type="match status" value="1"/>
</dbReference>
<name>A0ABN1VD21_9PSEU</name>
<keyword evidence="2" id="KW-0274">FAD</keyword>
<evidence type="ECO:0000313" key="5">
    <source>
        <dbReference type="EMBL" id="GAA1205885.1"/>
    </source>
</evidence>
<proteinExistence type="predicted"/>